<comment type="subcellular location">
    <subcellularLocation>
        <location evidence="1">Membrane</location>
        <topology evidence="1">Single-pass membrane protein</topology>
    </subcellularLocation>
</comment>
<feature type="region of interest" description="Disordered" evidence="5">
    <location>
        <begin position="1"/>
        <end position="27"/>
    </location>
</feature>
<keyword evidence="2 6" id="KW-0812">Transmembrane</keyword>
<feature type="region of interest" description="Disordered" evidence="5">
    <location>
        <begin position="159"/>
        <end position="229"/>
    </location>
</feature>
<evidence type="ECO:0000256" key="3">
    <source>
        <dbReference type="ARBA" id="ARBA00022989"/>
    </source>
</evidence>
<organism evidence="7 8">
    <name type="scientific">Sphaceloma murrayae</name>
    <dbReference type="NCBI Taxonomy" id="2082308"/>
    <lineage>
        <taxon>Eukaryota</taxon>
        <taxon>Fungi</taxon>
        <taxon>Dikarya</taxon>
        <taxon>Ascomycota</taxon>
        <taxon>Pezizomycotina</taxon>
        <taxon>Dothideomycetes</taxon>
        <taxon>Dothideomycetidae</taxon>
        <taxon>Myriangiales</taxon>
        <taxon>Elsinoaceae</taxon>
        <taxon>Sphaceloma</taxon>
    </lineage>
</organism>
<proteinExistence type="predicted"/>
<evidence type="ECO:0000313" key="7">
    <source>
        <dbReference type="EMBL" id="PNS17949.1"/>
    </source>
</evidence>
<feature type="region of interest" description="Disordered" evidence="5">
    <location>
        <begin position="336"/>
        <end position="424"/>
    </location>
</feature>
<dbReference type="EMBL" id="NKHZ01000047">
    <property type="protein sequence ID" value="PNS17949.1"/>
    <property type="molecule type" value="Genomic_DNA"/>
</dbReference>
<dbReference type="AlphaFoldDB" id="A0A2K1QSJ5"/>
<comment type="caution">
    <text evidence="7">The sequence shown here is derived from an EMBL/GenBank/DDBJ whole genome shotgun (WGS) entry which is preliminary data.</text>
</comment>
<sequence>MAYPVKRRRITSETEQPTPTNAPIGPVTHGIQHVAALFHKEERTPPRIDEVHIRVRNYQASKRSHDSRENAHRALHRRQTAASGGSSDLSQTSITPADTPTVTPTPTTLAVPTLPPVVSVSVVVGGDGFLTPITWTFPATQSVELPSLTSVLPVDGAAVTTTTEHEPSSTASTTESSNSSASIPVSDASTSSTASSAPTTDASTAVTTTTLVPTTSGSPDGMIGITPTVGVTTPATTSASSLTTDLASSASSTNATVTDTASVTSSLASLTTSLIDVSSSVNSTGSITASPSGTSTASAASGSITGSSDLLGLFGIIVTTLPNGRISTLSATRSTSLTTMPDGRVSTITGSLVPTTTDATSSASDLLSASPTETATSSSSPTSETGTNYGNDGGNGQSGNSGASPSGGASSGTETENSNVSSTPPPQILAGGIVGGVAGIAAILLVAFIFVRWYRRKGTMRRIDNASSDNAGNRGMAERKGLLPFAAAAGGLLRGRNNKNVAGEERGFQRISGRKLPSAFSGGITGPTGSGPSSPPPVPMPAAFENGSHNRNNGGSGGDRSFYRDSTGYYGGTGNESGSTGTSPGELGPAEIQPGPARQATLHPGGPYGASNNPFDTPPGSPRMPMLEGRSATPVNLDPSYTGYTERSATPLSHHSRFTEEV</sequence>
<name>A0A2K1QSJ5_9PEZI</name>
<dbReference type="OrthoDB" id="5421784at2759"/>
<gene>
    <name evidence="7" type="ORF">CAC42_3908</name>
</gene>
<dbReference type="InterPro" id="IPR051694">
    <property type="entry name" value="Immunoregulatory_rcpt-like"/>
</dbReference>
<keyword evidence="8" id="KW-1185">Reference proteome</keyword>
<evidence type="ECO:0000256" key="6">
    <source>
        <dbReference type="SAM" id="Phobius"/>
    </source>
</evidence>
<evidence type="ECO:0000256" key="1">
    <source>
        <dbReference type="ARBA" id="ARBA00004167"/>
    </source>
</evidence>
<feature type="compositionally biased region" description="Polar residues" evidence="5">
    <location>
        <begin position="413"/>
        <end position="422"/>
    </location>
</feature>
<dbReference type="GO" id="GO:0071944">
    <property type="term" value="C:cell periphery"/>
    <property type="evidence" value="ECO:0007669"/>
    <property type="project" value="UniProtKB-ARBA"/>
</dbReference>
<dbReference type="STRING" id="2082308.A0A2K1QSJ5"/>
<dbReference type="PANTHER" id="PTHR15549:SF26">
    <property type="entry name" value="AXIAL BUDDING PATTERN PROTEIN 2-RELATED"/>
    <property type="match status" value="1"/>
</dbReference>
<evidence type="ECO:0000256" key="5">
    <source>
        <dbReference type="SAM" id="MobiDB-lite"/>
    </source>
</evidence>
<feature type="compositionally biased region" description="Polar residues" evidence="5">
    <location>
        <begin position="80"/>
        <end position="94"/>
    </location>
</feature>
<evidence type="ECO:0000313" key="8">
    <source>
        <dbReference type="Proteomes" id="UP000243797"/>
    </source>
</evidence>
<feature type="region of interest" description="Disordered" evidence="5">
    <location>
        <begin position="515"/>
        <end position="662"/>
    </location>
</feature>
<reference evidence="7 8" key="1">
    <citation type="submission" date="2017-06" db="EMBL/GenBank/DDBJ databases">
        <title>Draft genome sequence of a variant of Elsinoe murrayae.</title>
        <authorList>
            <person name="Cheng Q."/>
        </authorList>
    </citation>
    <scope>NUCLEOTIDE SEQUENCE [LARGE SCALE GENOMIC DNA]</scope>
    <source>
        <strain evidence="7 8">CQ-2017a</strain>
    </source>
</reference>
<feature type="compositionally biased region" description="Low complexity" evidence="5">
    <location>
        <begin position="576"/>
        <end position="589"/>
    </location>
</feature>
<dbReference type="Proteomes" id="UP000243797">
    <property type="component" value="Unassembled WGS sequence"/>
</dbReference>
<feature type="compositionally biased region" description="Low complexity" evidence="5">
    <location>
        <begin position="283"/>
        <end position="301"/>
    </location>
</feature>
<feature type="compositionally biased region" description="Low complexity" evidence="5">
    <location>
        <begin position="168"/>
        <end position="216"/>
    </location>
</feature>
<keyword evidence="4 6" id="KW-0472">Membrane</keyword>
<feature type="transmembrane region" description="Helical" evidence="6">
    <location>
        <begin position="428"/>
        <end position="451"/>
    </location>
</feature>
<keyword evidence="3 6" id="KW-1133">Transmembrane helix</keyword>
<feature type="compositionally biased region" description="Polar residues" evidence="5">
    <location>
        <begin position="642"/>
        <end position="653"/>
    </location>
</feature>
<feature type="region of interest" description="Disordered" evidence="5">
    <location>
        <begin position="58"/>
        <end position="112"/>
    </location>
</feature>
<feature type="region of interest" description="Disordered" evidence="5">
    <location>
        <begin position="281"/>
        <end position="301"/>
    </location>
</feature>
<dbReference type="InParanoid" id="A0A2K1QSJ5"/>
<feature type="compositionally biased region" description="Basic and acidic residues" evidence="5">
    <location>
        <begin position="63"/>
        <end position="72"/>
    </location>
</feature>
<feature type="compositionally biased region" description="Low complexity" evidence="5">
    <location>
        <begin position="95"/>
        <end position="112"/>
    </location>
</feature>
<accession>A0A2K1QSJ5</accession>
<feature type="compositionally biased region" description="Low complexity" evidence="5">
    <location>
        <begin position="400"/>
        <end position="412"/>
    </location>
</feature>
<dbReference type="PANTHER" id="PTHR15549">
    <property type="entry name" value="PAIRED IMMUNOGLOBULIN-LIKE TYPE 2 RECEPTOR"/>
    <property type="match status" value="1"/>
</dbReference>
<evidence type="ECO:0000256" key="4">
    <source>
        <dbReference type="ARBA" id="ARBA00023136"/>
    </source>
</evidence>
<evidence type="ECO:0000256" key="2">
    <source>
        <dbReference type="ARBA" id="ARBA00022692"/>
    </source>
</evidence>
<dbReference type="GO" id="GO:0016020">
    <property type="term" value="C:membrane"/>
    <property type="evidence" value="ECO:0007669"/>
    <property type="project" value="UniProtKB-SubCell"/>
</dbReference>
<feature type="compositionally biased region" description="Low complexity" evidence="5">
    <location>
        <begin position="354"/>
        <end position="390"/>
    </location>
</feature>
<protein>
    <submittedName>
        <fullName evidence="7">Uncharacterized protein</fullName>
    </submittedName>
</protein>